<evidence type="ECO:0000313" key="6">
    <source>
        <dbReference type="EMBL" id="MBT2917652.1"/>
    </source>
</evidence>
<reference evidence="6 7" key="1">
    <citation type="journal article" date="2017" name="J. Fish Dis.">
        <title>Comparative assessment of Vibrio virulence in marine fish larvae.</title>
        <authorList>
            <person name="Ronneseth A."/>
            <person name="Castillo D."/>
            <person name="D'Alvise P."/>
            <person name="Tonnesen O."/>
            <person name="Haugland G."/>
            <person name="Grotkjaer T."/>
            <person name="Engell-Sorensen K."/>
            <person name="Norremark L."/>
            <person name="Bergh O."/>
            <person name="Wergeland H.I."/>
            <person name="Gram L."/>
        </authorList>
    </citation>
    <scope>NUCLEOTIDE SEQUENCE [LARGE SCALE GENOMIC DNA]</scope>
    <source>
        <strain evidence="6 7">90-11-286</strain>
    </source>
</reference>
<dbReference type="SUPFAM" id="SSF46785">
    <property type="entry name" value="Winged helix' DNA-binding domain"/>
    <property type="match status" value="1"/>
</dbReference>
<name>A0ABD4QR24_VIBAN</name>
<sequence length="299" mass="34580">MNNYKLLPALDSLLTTRNLTDSARALNVTQSSMSKTLGQIREAFQDPILIREGNQYLLTERAKSLKQQLPQLLRQIDSLYLSAEFDPTQCQRQFSLALTPFFAPEILPLLCEKLEEQTPNANISCVLWQEEQLKELAAQEIDLVAVTAEEIPENLYGKEIGQDHYVIVCRDQHPFRHRSISVEDYLNAKHILVNGISERHRQVDLATSSHSIERRVFAKLPSFQSALETLCRTDSIITAPRHLVEQYAKQRALCIKPLPFDLPAHKYYLLWHAKHHHDPAHQWFRTFLEPEFKAHLAKR</sequence>
<organism evidence="6 7">
    <name type="scientific">Vibrio anguillarum</name>
    <name type="common">Listonella anguillarum</name>
    <dbReference type="NCBI Taxonomy" id="55601"/>
    <lineage>
        <taxon>Bacteria</taxon>
        <taxon>Pseudomonadati</taxon>
        <taxon>Pseudomonadota</taxon>
        <taxon>Gammaproteobacteria</taxon>
        <taxon>Vibrionales</taxon>
        <taxon>Vibrionaceae</taxon>
        <taxon>Vibrio</taxon>
    </lineage>
</organism>
<dbReference type="Pfam" id="PF03466">
    <property type="entry name" value="LysR_substrate"/>
    <property type="match status" value="1"/>
</dbReference>
<dbReference type="Gene3D" id="3.40.190.10">
    <property type="entry name" value="Periplasmic binding protein-like II"/>
    <property type="match status" value="2"/>
</dbReference>
<dbReference type="InterPro" id="IPR037402">
    <property type="entry name" value="YidZ_PBP2"/>
</dbReference>
<keyword evidence="4" id="KW-0804">Transcription</keyword>
<evidence type="ECO:0000259" key="5">
    <source>
        <dbReference type="PROSITE" id="PS50931"/>
    </source>
</evidence>
<protein>
    <submittedName>
        <fullName evidence="6">LysR family transcriptional regulator</fullName>
    </submittedName>
</protein>
<dbReference type="PANTHER" id="PTHR30118">
    <property type="entry name" value="HTH-TYPE TRANSCRIPTIONAL REGULATOR LEUO-RELATED"/>
    <property type="match status" value="1"/>
</dbReference>
<feature type="domain" description="HTH lysR-type" evidence="5">
    <location>
        <begin position="1"/>
        <end position="59"/>
    </location>
</feature>
<dbReference type="PROSITE" id="PS50931">
    <property type="entry name" value="HTH_LYSR"/>
    <property type="match status" value="1"/>
</dbReference>
<evidence type="ECO:0000313" key="7">
    <source>
        <dbReference type="Proteomes" id="UP000078309"/>
    </source>
</evidence>
<dbReference type="EMBL" id="JAHGUI010000011">
    <property type="protein sequence ID" value="MBT2917652.1"/>
    <property type="molecule type" value="Genomic_DNA"/>
</dbReference>
<dbReference type="InterPro" id="IPR036390">
    <property type="entry name" value="WH_DNA-bd_sf"/>
</dbReference>
<dbReference type="InterPro" id="IPR050389">
    <property type="entry name" value="LysR-type_TF"/>
</dbReference>
<dbReference type="InterPro" id="IPR000847">
    <property type="entry name" value="LysR_HTH_N"/>
</dbReference>
<evidence type="ECO:0000256" key="3">
    <source>
        <dbReference type="ARBA" id="ARBA00023125"/>
    </source>
</evidence>
<evidence type="ECO:0000256" key="2">
    <source>
        <dbReference type="ARBA" id="ARBA00023015"/>
    </source>
</evidence>
<comment type="similarity">
    <text evidence="1">Belongs to the LysR transcriptional regulatory family.</text>
</comment>
<evidence type="ECO:0000256" key="1">
    <source>
        <dbReference type="ARBA" id="ARBA00009437"/>
    </source>
</evidence>
<dbReference type="InterPro" id="IPR005119">
    <property type="entry name" value="LysR_subst-bd"/>
</dbReference>
<dbReference type="RefSeq" id="WP_064626659.1">
    <property type="nucleotide sequence ID" value="NZ_CP022100.1"/>
</dbReference>
<gene>
    <name evidence="6" type="ORF">PL14_03015</name>
</gene>
<dbReference type="SUPFAM" id="SSF53850">
    <property type="entry name" value="Periplasmic binding protein-like II"/>
    <property type="match status" value="1"/>
</dbReference>
<comment type="caution">
    <text evidence="6">The sequence shown here is derived from an EMBL/GenBank/DDBJ whole genome shotgun (WGS) entry which is preliminary data.</text>
</comment>
<dbReference type="CDD" id="cd08417">
    <property type="entry name" value="PBP2_Nitroaromatics_like"/>
    <property type="match status" value="1"/>
</dbReference>
<proteinExistence type="inferred from homology"/>
<dbReference type="Pfam" id="PF00126">
    <property type="entry name" value="HTH_1"/>
    <property type="match status" value="1"/>
</dbReference>
<dbReference type="AlphaFoldDB" id="A0ABD4QR24"/>
<dbReference type="InterPro" id="IPR036388">
    <property type="entry name" value="WH-like_DNA-bd_sf"/>
</dbReference>
<dbReference type="PANTHER" id="PTHR30118:SF15">
    <property type="entry name" value="TRANSCRIPTIONAL REGULATORY PROTEIN"/>
    <property type="match status" value="1"/>
</dbReference>
<dbReference type="GO" id="GO:0003677">
    <property type="term" value="F:DNA binding"/>
    <property type="evidence" value="ECO:0007669"/>
    <property type="project" value="UniProtKB-KW"/>
</dbReference>
<evidence type="ECO:0000256" key="4">
    <source>
        <dbReference type="ARBA" id="ARBA00023163"/>
    </source>
</evidence>
<dbReference type="Gene3D" id="1.10.10.10">
    <property type="entry name" value="Winged helix-like DNA-binding domain superfamily/Winged helix DNA-binding domain"/>
    <property type="match status" value="1"/>
</dbReference>
<keyword evidence="3" id="KW-0238">DNA-binding</keyword>
<keyword evidence="2" id="KW-0805">Transcription regulation</keyword>
<dbReference type="Proteomes" id="UP000078309">
    <property type="component" value="Unassembled WGS sequence"/>
</dbReference>
<accession>A0ABD4QR24</accession>